<evidence type="ECO:0000259" key="1">
    <source>
        <dbReference type="Pfam" id="PF02602"/>
    </source>
</evidence>
<feature type="domain" description="Tetrapyrrole biosynthesis uroporphyrinogen III synthase" evidence="1">
    <location>
        <begin position="19"/>
        <end position="259"/>
    </location>
</feature>
<dbReference type="RefSeq" id="WP_053431080.1">
    <property type="nucleotide sequence ID" value="NZ_CP040441.1"/>
</dbReference>
<dbReference type="PANTHER" id="PTHR40082">
    <property type="entry name" value="BLR5956 PROTEIN"/>
    <property type="match status" value="1"/>
</dbReference>
<dbReference type="SUPFAM" id="SSF69618">
    <property type="entry name" value="HemD-like"/>
    <property type="match status" value="1"/>
</dbReference>
<proteinExistence type="predicted"/>
<organism evidence="2">
    <name type="scientific">Halalkalibacterium halodurans</name>
    <name type="common">Bacillus halodurans</name>
    <dbReference type="NCBI Taxonomy" id="86665"/>
    <lineage>
        <taxon>Bacteria</taxon>
        <taxon>Bacillati</taxon>
        <taxon>Bacillota</taxon>
        <taxon>Bacilli</taxon>
        <taxon>Bacillales</taxon>
        <taxon>Bacillaceae</taxon>
        <taxon>Halalkalibacterium (ex Joshi et al. 2022)</taxon>
    </lineage>
</organism>
<sequence>MGNALSGYKVVLAGTRKTDEMSTLIEKQGGTPLVRSLQGTVFRADDEVLKDLETFISKGADWAILTTGIGTNTLVELAERIGKKDEFLARLKEANIAARGYKTKNVIKQLGLQAEVVDNDGTVSGLVAAMEGADVTGKRVMVQLHGENAPKLLAFLEEKGADIQTLLPYRHTPAKEETMAQFFREIEERAFDAVCFTAAIQVRELFTYAKKNNMKDLLVEAFQRHVIAVSVGKVTTEALQDEGIKRIVAPELERMGAMIVALASYVQEEKSR</sequence>
<dbReference type="InterPro" id="IPR039793">
    <property type="entry name" value="UROS/Hem4"/>
</dbReference>
<dbReference type="AlphaFoldDB" id="A0A0M0KJQ4"/>
<dbReference type="InterPro" id="IPR036108">
    <property type="entry name" value="4pyrrol_syn_uPrphyn_synt_sf"/>
</dbReference>
<dbReference type="InterPro" id="IPR003754">
    <property type="entry name" value="4pyrrol_synth_uPrphyn_synth"/>
</dbReference>
<evidence type="ECO:0000313" key="2">
    <source>
        <dbReference type="EMBL" id="KOO38989.1"/>
    </source>
</evidence>
<dbReference type="Pfam" id="PF02602">
    <property type="entry name" value="HEM4"/>
    <property type="match status" value="1"/>
</dbReference>
<comment type="caution">
    <text evidence="2">The sequence shown here is derived from an EMBL/GenBank/DDBJ whole genome shotgun (WGS) entry which is preliminary data.</text>
</comment>
<dbReference type="PANTHER" id="PTHR40082:SF1">
    <property type="entry name" value="BLR5956 PROTEIN"/>
    <property type="match status" value="1"/>
</dbReference>
<dbReference type="EMBL" id="LILD01000001">
    <property type="protein sequence ID" value="KOO38989.1"/>
    <property type="molecule type" value="Genomic_DNA"/>
</dbReference>
<accession>A0A0M0KJQ4</accession>
<dbReference type="Gene3D" id="3.40.50.10090">
    <property type="match status" value="2"/>
</dbReference>
<dbReference type="PATRIC" id="fig|136160.3.peg.2154"/>
<dbReference type="NCBIfam" id="NF004584">
    <property type="entry name" value="PRK05928.2-1"/>
    <property type="match status" value="1"/>
</dbReference>
<dbReference type="GO" id="GO:0006780">
    <property type="term" value="P:uroporphyrinogen III biosynthetic process"/>
    <property type="evidence" value="ECO:0007669"/>
    <property type="project" value="InterPro"/>
</dbReference>
<dbReference type="GeneID" id="87597708"/>
<dbReference type="GO" id="GO:0004852">
    <property type="term" value="F:uroporphyrinogen-III synthase activity"/>
    <property type="evidence" value="ECO:0007669"/>
    <property type="project" value="InterPro"/>
</dbReference>
<gene>
    <name evidence="2" type="ORF">AMD02_09025</name>
</gene>
<name>A0A0M0KJQ4_ALKHA</name>
<reference evidence="2" key="1">
    <citation type="submission" date="2015-08" db="EMBL/GenBank/DDBJ databases">
        <title>Complete DNA Sequence of Pseudomonas syringae pv. actinidiae, the Causal Agent of Kiwifruit Canker Disease.</title>
        <authorList>
            <person name="Rikkerink E.H.A."/>
            <person name="Fineran P.C."/>
        </authorList>
    </citation>
    <scope>NUCLEOTIDE SEQUENCE</scope>
    <source>
        <strain evidence="2">DSM 13666</strain>
    </source>
</reference>
<dbReference type="CDD" id="cd06578">
    <property type="entry name" value="HemD"/>
    <property type="match status" value="1"/>
</dbReference>
<protein>
    <submittedName>
        <fullName evidence="2">Uroporphyrinogen-III synthase</fullName>
    </submittedName>
</protein>